<feature type="region of interest" description="Disordered" evidence="11">
    <location>
        <begin position="112"/>
        <end position="164"/>
    </location>
</feature>
<dbReference type="PANTHER" id="PTHR30069:SF49">
    <property type="entry name" value="OUTER MEMBRANE PROTEIN C"/>
    <property type="match status" value="1"/>
</dbReference>
<dbReference type="Pfam" id="PF00593">
    <property type="entry name" value="TonB_dep_Rec_b-barrel"/>
    <property type="match status" value="1"/>
</dbReference>
<proteinExistence type="inferred from homology"/>
<keyword evidence="4" id="KW-1134">Transmembrane beta strand</keyword>
<feature type="signal peptide" evidence="12">
    <location>
        <begin position="1"/>
        <end position="24"/>
    </location>
</feature>
<dbReference type="InterPro" id="IPR037066">
    <property type="entry name" value="Plug_dom_sf"/>
</dbReference>
<comment type="caution">
    <text evidence="16">The sequence shown here is derived from an EMBL/GenBank/DDBJ whole genome shotgun (WGS) entry which is preliminary data.</text>
</comment>
<dbReference type="Pfam" id="PF07715">
    <property type="entry name" value="Plug"/>
    <property type="match status" value="1"/>
</dbReference>
<keyword evidence="5" id="KW-0812">Transmembrane</keyword>
<dbReference type="InterPro" id="IPR039426">
    <property type="entry name" value="TonB-dep_rcpt-like"/>
</dbReference>
<keyword evidence="3" id="KW-0813">Transport</keyword>
<feature type="chain" id="PRO_5027038345" evidence="12">
    <location>
        <begin position="25"/>
        <end position="803"/>
    </location>
</feature>
<evidence type="ECO:0000256" key="1">
    <source>
        <dbReference type="ARBA" id="ARBA00004167"/>
    </source>
</evidence>
<feature type="domain" description="TonB-dependent receptor plug" evidence="15">
    <location>
        <begin position="164"/>
        <end position="269"/>
    </location>
</feature>
<dbReference type="SUPFAM" id="SSF74653">
    <property type="entry name" value="TolA/TonB C-terminal domain"/>
    <property type="match status" value="1"/>
</dbReference>
<evidence type="ECO:0000256" key="10">
    <source>
        <dbReference type="RuleBase" id="RU003357"/>
    </source>
</evidence>
<dbReference type="Gene3D" id="2.40.170.20">
    <property type="entry name" value="TonB-dependent receptor, beta-barrel domain"/>
    <property type="match status" value="1"/>
</dbReference>
<dbReference type="EMBL" id="WJIE01000007">
    <property type="protein sequence ID" value="MRG95106.1"/>
    <property type="molecule type" value="Genomic_DNA"/>
</dbReference>
<dbReference type="GO" id="GO:0015344">
    <property type="term" value="F:siderophore uptake transmembrane transporter activity"/>
    <property type="evidence" value="ECO:0007669"/>
    <property type="project" value="TreeGrafter"/>
</dbReference>
<dbReference type="Gene3D" id="3.30.1150.10">
    <property type="match status" value="1"/>
</dbReference>
<keyword evidence="12" id="KW-0732">Signal</keyword>
<feature type="compositionally biased region" description="Basic and acidic residues" evidence="11">
    <location>
        <begin position="112"/>
        <end position="123"/>
    </location>
</feature>
<reference evidence="16 17" key="1">
    <citation type="submission" date="2019-10" db="EMBL/GenBank/DDBJ databases">
        <title>A soil myxobacterium in the family Polyangiaceae.</title>
        <authorList>
            <person name="Li Y."/>
            <person name="Wang J."/>
        </authorList>
    </citation>
    <scope>NUCLEOTIDE SEQUENCE [LARGE SCALE GENOMIC DNA]</scope>
    <source>
        <strain evidence="16 17">DSM 14734</strain>
    </source>
</reference>
<evidence type="ECO:0000256" key="7">
    <source>
        <dbReference type="ARBA" id="ARBA00023077"/>
    </source>
</evidence>
<evidence type="ECO:0000256" key="9">
    <source>
        <dbReference type="ARBA" id="ARBA00023237"/>
    </source>
</evidence>
<name>A0A6N7PW93_9BACT</name>
<dbReference type="InterPro" id="IPR036942">
    <property type="entry name" value="Beta-barrel_TonB_sf"/>
</dbReference>
<feature type="domain" description="TonB C-terminal" evidence="14">
    <location>
        <begin position="54"/>
        <end position="111"/>
    </location>
</feature>
<keyword evidence="8 10" id="KW-0472">Membrane</keyword>
<dbReference type="PANTHER" id="PTHR30069">
    <property type="entry name" value="TONB-DEPENDENT OUTER MEMBRANE RECEPTOR"/>
    <property type="match status" value="1"/>
</dbReference>
<evidence type="ECO:0000256" key="3">
    <source>
        <dbReference type="ARBA" id="ARBA00022448"/>
    </source>
</evidence>
<evidence type="ECO:0000259" key="13">
    <source>
        <dbReference type="Pfam" id="PF00593"/>
    </source>
</evidence>
<keyword evidence="9" id="KW-0998">Cell outer membrane</keyword>
<evidence type="ECO:0000259" key="15">
    <source>
        <dbReference type="Pfam" id="PF07715"/>
    </source>
</evidence>
<sequence>MRLRPLFPSALLVLASLVASPARAHEEITPPSPKSQPRPAWPDGRAAAHDVIVPLVITVGPDGRAVAIEVEASVSPAFDAEAIRAAAAWTFEPARRSGKPVKAKIRMIARFEGEAAKHDKPADKPAPGLVDPPPHPHPHPPPPPPRPISVTVRGEGPPRSASEVVQKRDVLAAAPHRTASDLLRVVPGVFITQHGGQGKAHQIFLRGFDAAHGQDLELRVAGAPVNEVSNVHGQGYADLHFVMPEVVKSVRAKVGPYDPRQGDFAVAGTIEMDLGLAEAGFSSSLGLGTYGERRLFLAYRPAGTTEATFGAFEAQSTDGFGPSRAARRASAIAQHVFPLGQNLSARVMASAYAARFSSAGVLRRDDVERGLVDRFATYDARQGGDSTRVQVVLSLDHDDDSGKARFSFTPYLVLRGLRLRANYTGFLGDPIDGDSQQQINEATTFGLSAHYHRKTPLFSPEDALEIGVQARGDSIEQSQRRLSVVTDRVTDTLVDARVRAADVAGYVDASLRPLRRVVIRGGVRVDGLFYGVTDLASGEGAGAARAAMGARVGGKATIDVTLLPGLHAVASYGDGFRSPQARTLGDGERTPFTTVRSFEAGLRYADGERARANLSVFHTRLSDDLVFDEKAAAYERVPATQRTGFSLDFVLRPRSWIVESGSVTYSRASFTEAGPDADLGSLVPYSPQLVARADVALTPRLARLFGRDLVGKIGVGLAYLGARPLRFGEFGRDIFLADATVGARLREVEIELDVYNLLDAKWYDGQFTYASSFTRGAAPSLVPLDHVTVGAPLTLMGTLSLHL</sequence>
<evidence type="ECO:0000256" key="6">
    <source>
        <dbReference type="ARBA" id="ARBA00022989"/>
    </source>
</evidence>
<comment type="similarity">
    <text evidence="10">Belongs to the TonB-dependent receptor family.</text>
</comment>
<accession>A0A6N7PW93</accession>
<evidence type="ECO:0000313" key="16">
    <source>
        <dbReference type="EMBL" id="MRG95106.1"/>
    </source>
</evidence>
<keyword evidence="6" id="KW-1133">Transmembrane helix</keyword>
<keyword evidence="17" id="KW-1185">Reference proteome</keyword>
<dbReference type="Proteomes" id="UP000440224">
    <property type="component" value="Unassembled WGS sequence"/>
</dbReference>
<evidence type="ECO:0000256" key="12">
    <source>
        <dbReference type="SAM" id="SignalP"/>
    </source>
</evidence>
<dbReference type="InterPro" id="IPR037682">
    <property type="entry name" value="TonB_C"/>
</dbReference>
<feature type="compositionally biased region" description="Pro residues" evidence="11">
    <location>
        <begin position="130"/>
        <end position="147"/>
    </location>
</feature>
<dbReference type="Pfam" id="PF03544">
    <property type="entry name" value="TonB_C"/>
    <property type="match status" value="1"/>
</dbReference>
<organism evidence="16 17">
    <name type="scientific">Polyangium spumosum</name>
    <dbReference type="NCBI Taxonomy" id="889282"/>
    <lineage>
        <taxon>Bacteria</taxon>
        <taxon>Pseudomonadati</taxon>
        <taxon>Myxococcota</taxon>
        <taxon>Polyangia</taxon>
        <taxon>Polyangiales</taxon>
        <taxon>Polyangiaceae</taxon>
        <taxon>Polyangium</taxon>
    </lineage>
</organism>
<keyword evidence="7 10" id="KW-0798">TonB box</keyword>
<dbReference type="InterPro" id="IPR006260">
    <property type="entry name" value="TonB/TolA_C"/>
</dbReference>
<dbReference type="InterPro" id="IPR012910">
    <property type="entry name" value="Plug_dom"/>
</dbReference>
<evidence type="ECO:0000259" key="14">
    <source>
        <dbReference type="Pfam" id="PF03544"/>
    </source>
</evidence>
<dbReference type="GO" id="GO:0044718">
    <property type="term" value="P:siderophore transmembrane transport"/>
    <property type="evidence" value="ECO:0007669"/>
    <property type="project" value="TreeGrafter"/>
</dbReference>
<evidence type="ECO:0000256" key="4">
    <source>
        <dbReference type="ARBA" id="ARBA00022452"/>
    </source>
</evidence>
<feature type="domain" description="TonB-dependent receptor-like beta-barrel" evidence="13">
    <location>
        <begin position="373"/>
        <end position="757"/>
    </location>
</feature>
<feature type="region of interest" description="Disordered" evidence="11">
    <location>
        <begin position="24"/>
        <end position="44"/>
    </location>
</feature>
<dbReference type="RefSeq" id="WP_153821934.1">
    <property type="nucleotide sequence ID" value="NZ_WJIE01000007.1"/>
</dbReference>
<dbReference type="AlphaFoldDB" id="A0A6N7PW93"/>
<dbReference type="GO" id="GO:0009279">
    <property type="term" value="C:cell outer membrane"/>
    <property type="evidence" value="ECO:0007669"/>
    <property type="project" value="UniProtKB-SubCell"/>
</dbReference>
<evidence type="ECO:0000256" key="2">
    <source>
        <dbReference type="ARBA" id="ARBA00004571"/>
    </source>
</evidence>
<keyword evidence="16" id="KW-0675">Receptor</keyword>
<evidence type="ECO:0000256" key="5">
    <source>
        <dbReference type="ARBA" id="ARBA00022692"/>
    </source>
</evidence>
<evidence type="ECO:0000256" key="11">
    <source>
        <dbReference type="SAM" id="MobiDB-lite"/>
    </source>
</evidence>
<dbReference type="OrthoDB" id="99480at2"/>
<dbReference type="Gene3D" id="2.170.130.10">
    <property type="entry name" value="TonB-dependent receptor, plug domain"/>
    <property type="match status" value="1"/>
</dbReference>
<dbReference type="SUPFAM" id="SSF56935">
    <property type="entry name" value="Porins"/>
    <property type="match status" value="1"/>
</dbReference>
<dbReference type="NCBIfam" id="TIGR01352">
    <property type="entry name" value="tonB_Cterm"/>
    <property type="match status" value="1"/>
</dbReference>
<comment type="subcellular location">
    <subcellularLocation>
        <location evidence="2">Cell outer membrane</location>
        <topology evidence="2">Multi-pass membrane protein</topology>
    </subcellularLocation>
    <subcellularLocation>
        <location evidence="1">Membrane</location>
        <topology evidence="1">Single-pass membrane protein</topology>
    </subcellularLocation>
</comment>
<gene>
    <name evidence="16" type="ORF">GF068_24755</name>
</gene>
<protein>
    <submittedName>
        <fullName evidence="16">TonB-dependent receptor</fullName>
    </submittedName>
</protein>
<feature type="compositionally biased region" description="Pro residues" evidence="11">
    <location>
        <begin position="30"/>
        <end position="40"/>
    </location>
</feature>
<dbReference type="InterPro" id="IPR000531">
    <property type="entry name" value="Beta-barrel_TonB"/>
</dbReference>
<evidence type="ECO:0000313" key="17">
    <source>
        <dbReference type="Proteomes" id="UP000440224"/>
    </source>
</evidence>
<evidence type="ECO:0000256" key="8">
    <source>
        <dbReference type="ARBA" id="ARBA00023136"/>
    </source>
</evidence>